<name>A0A386Z6I5_9NOCA</name>
<gene>
    <name evidence="3" type="ORF">D7D52_02145</name>
</gene>
<reference evidence="3 4" key="1">
    <citation type="submission" date="2018-09" db="EMBL/GenBank/DDBJ databases">
        <title>Nocardia yunnanensis sp. nov., an actinomycete isolated from a soil sample.</title>
        <authorList>
            <person name="Zhang J."/>
        </authorList>
    </citation>
    <scope>NUCLEOTIDE SEQUENCE [LARGE SCALE GENOMIC DNA]</scope>
    <source>
        <strain evidence="3 4">CFHS0054</strain>
    </source>
</reference>
<proteinExistence type="predicted"/>
<organism evidence="3 4">
    <name type="scientific">Nocardia yunnanensis</name>
    <dbReference type="NCBI Taxonomy" id="2382165"/>
    <lineage>
        <taxon>Bacteria</taxon>
        <taxon>Bacillati</taxon>
        <taxon>Actinomycetota</taxon>
        <taxon>Actinomycetes</taxon>
        <taxon>Mycobacteriales</taxon>
        <taxon>Nocardiaceae</taxon>
        <taxon>Nocardia</taxon>
    </lineage>
</organism>
<accession>A0A386Z6I5</accession>
<feature type="domain" description="DUF1980" evidence="2">
    <location>
        <begin position="139"/>
        <end position="243"/>
    </location>
</feature>
<evidence type="ECO:0000313" key="4">
    <source>
        <dbReference type="Proteomes" id="UP000267164"/>
    </source>
</evidence>
<keyword evidence="1" id="KW-0472">Membrane</keyword>
<evidence type="ECO:0000259" key="2">
    <source>
        <dbReference type="Pfam" id="PF21537"/>
    </source>
</evidence>
<dbReference type="OrthoDB" id="359029at2"/>
<dbReference type="EMBL" id="CP032568">
    <property type="protein sequence ID" value="AYF72863.1"/>
    <property type="molecule type" value="Genomic_DNA"/>
</dbReference>
<dbReference type="AlphaFoldDB" id="A0A386Z6I5"/>
<evidence type="ECO:0000256" key="1">
    <source>
        <dbReference type="SAM" id="Phobius"/>
    </source>
</evidence>
<keyword evidence="4" id="KW-1185">Reference proteome</keyword>
<dbReference type="Pfam" id="PF21537">
    <property type="entry name" value="DUF1980_C"/>
    <property type="match status" value="1"/>
</dbReference>
<dbReference type="KEGG" id="nyu:D7D52_02145"/>
<keyword evidence="1" id="KW-0812">Transmembrane</keyword>
<dbReference type="Proteomes" id="UP000267164">
    <property type="component" value="Chromosome"/>
</dbReference>
<evidence type="ECO:0000313" key="3">
    <source>
        <dbReference type="EMBL" id="AYF72863.1"/>
    </source>
</evidence>
<sequence length="247" mass="26530">MNRETQNLLLVLIGGAVLWTALDGNYQRYVKPGLFPFLIASGIGFVLLGGIAIVRDLRRGPEPDEHHHGSGRAQWALLAPATALLLIPPPALGAAAVTTSSPIQVAPTAAGQPELEAFPPLPNDPAPTVSLYDLVQRALFDSTHSLDGREVTITGFLVGMGADGQPRQPGGTVDLARMLITCCVADARYIYVHLSGRTEPFDDDSWLEVRGTVDPGSATRDHGKAPTFRVTDYHRIPAPARTYELPR</sequence>
<keyword evidence="1" id="KW-1133">Transmembrane helix</keyword>
<feature type="transmembrane region" description="Helical" evidence="1">
    <location>
        <begin position="75"/>
        <end position="97"/>
    </location>
</feature>
<feature type="transmembrane region" description="Helical" evidence="1">
    <location>
        <begin position="34"/>
        <end position="54"/>
    </location>
</feature>
<dbReference type="InterPro" id="IPR048447">
    <property type="entry name" value="DUF1980_C"/>
</dbReference>
<dbReference type="InterPro" id="IPR015402">
    <property type="entry name" value="DUF1980"/>
</dbReference>
<dbReference type="NCBIfam" id="TIGR03943">
    <property type="entry name" value="TIGR03943 family putative permease subunit"/>
    <property type="match status" value="1"/>
</dbReference>
<protein>
    <submittedName>
        <fullName evidence="3">TIGR03943 family protein</fullName>
    </submittedName>
</protein>